<dbReference type="RefSeq" id="WP_012771358.1">
    <property type="nucleotide sequence ID" value="NZ_CP009230.1"/>
</dbReference>
<evidence type="ECO:0000313" key="1">
    <source>
        <dbReference type="EMBL" id="ABW02867.1"/>
    </source>
</evidence>
<protein>
    <recommendedName>
        <fullName evidence="2">Lipoprotein</fullName>
    </recommendedName>
</protein>
<dbReference type="KEGG" id="aap:NT05HA_0504"/>
<proteinExistence type="predicted"/>
<evidence type="ECO:0008006" key="2">
    <source>
        <dbReference type="Google" id="ProtNLM"/>
    </source>
</evidence>
<name>C6AM57_AGGAN</name>
<dbReference type="AlphaFoldDB" id="C6AM57"/>
<dbReference type="EMBL" id="EF605277">
    <property type="protein sequence ID" value="ABW02867.1"/>
    <property type="molecule type" value="Genomic_DNA"/>
</dbReference>
<gene>
    <name evidence="1" type="ORF">Hap62p47</name>
</gene>
<accession>C6AM57</accession>
<organism evidence="1">
    <name type="scientific">Aggregatibacter aphrophilus (strain NJ8700)</name>
    <name type="common">Haemophilus aphrophilus</name>
    <dbReference type="NCBI Taxonomy" id="634176"/>
    <lineage>
        <taxon>Bacteria</taxon>
        <taxon>Pseudomonadati</taxon>
        <taxon>Pseudomonadota</taxon>
        <taxon>Gammaproteobacteria</taxon>
        <taxon>Pasteurellales</taxon>
        <taxon>Pasteurellaceae</taxon>
        <taxon>Aggregatibacter</taxon>
    </lineage>
</organism>
<sequence length="151" mass="16903">MTAHLLILSLFMKKLFLVLSSALLLTACGSSPVVIQKAKPVPQERIMAYGEPNPDYAKVTIIRDEGFQGGGCYLGVMYKQTLLARFDTAEKADFYIPEGDHKFAVISDPYGRGLCSGSWDPAVEVQHIKKDQDNIYRISLGPWRRPRLLPM</sequence>
<reference evidence="1" key="1">
    <citation type="submission" date="2007-05" db="EMBL/GenBank/DDBJ databases">
        <title>Hap62 prophage of Haemophilus aphrophilus NJ8700: Ecological fitness and prophages in a commensal species of the oral cavity.</title>
        <authorList>
            <person name="Di Bonaventura M."/>
            <person name="DeSalle R."/>
        </authorList>
    </citation>
    <scope>NUCLEOTIDE SEQUENCE</scope>
    <source>
        <strain evidence="1">NJ8700</strain>
    </source>
</reference>